<dbReference type="SMART" id="SM00268">
    <property type="entry name" value="ACTIN"/>
    <property type="match status" value="1"/>
</dbReference>
<organism evidence="3">
    <name type="scientific">Aphanomyces astaci</name>
    <name type="common">Crayfish plague agent</name>
    <dbReference type="NCBI Taxonomy" id="112090"/>
    <lineage>
        <taxon>Eukaryota</taxon>
        <taxon>Sar</taxon>
        <taxon>Stramenopiles</taxon>
        <taxon>Oomycota</taxon>
        <taxon>Saprolegniomycetes</taxon>
        <taxon>Saprolegniales</taxon>
        <taxon>Verrucalvaceae</taxon>
        <taxon>Aphanomyces</taxon>
    </lineage>
</organism>
<dbReference type="InterPro" id="IPR004000">
    <property type="entry name" value="Actin"/>
</dbReference>
<dbReference type="CDD" id="cd10207">
    <property type="entry name" value="ASKHA_NBD_Arp10"/>
    <property type="match status" value="1"/>
</dbReference>
<comment type="similarity">
    <text evidence="2">Belongs to the actin family.</text>
</comment>
<comment type="catalytic activity">
    <reaction evidence="1">
        <text>ATP + H2O = ADP + phosphate + H(+)</text>
        <dbReference type="Rhea" id="RHEA:13065"/>
        <dbReference type="ChEBI" id="CHEBI:15377"/>
        <dbReference type="ChEBI" id="CHEBI:15378"/>
        <dbReference type="ChEBI" id="CHEBI:30616"/>
        <dbReference type="ChEBI" id="CHEBI:43474"/>
        <dbReference type="ChEBI" id="CHEBI:456216"/>
    </reaction>
</comment>
<sequence length="326" mass="35817">MSMMINVEKSAIVVDVGSRYLKCGMSGERSPRVVLRWEVAEMLLTQPPLSKQAWLQYIGKQLYDVCYKHLRVAPKNRRVVLCEDLLFPRNFREALVDAVVNVLKAKHVRLLPAMTTALYATCHRTALIVDAGWHETRILPVFERHPLLHAYTTTSVGSRACCAAISNELPLVRSAEDVLERACFVATPSSSDVVAKPANFYAFTRHAFTVPASTRSHVVESLFQGNEHVSIPDAIQECVAKCPVDTRRALLANIVCIGGTSMLPGFVARLASELAPSHGRIASTLFPPHFMTWIGASIYGSTNTALVDPPTSPSSSTDDWMNIAVA</sequence>
<dbReference type="InterPro" id="IPR043129">
    <property type="entry name" value="ATPase_NBD"/>
</dbReference>
<dbReference type="STRING" id="112090.W4GXP3"/>
<proteinExistence type="inferred from homology"/>
<dbReference type="GeneID" id="20805404"/>
<gene>
    <name evidence="3" type="ORF">H257_03408</name>
</gene>
<evidence type="ECO:0000313" key="3">
    <source>
        <dbReference type="EMBL" id="ETV84091.1"/>
    </source>
</evidence>
<accession>W4GXP3</accession>
<evidence type="ECO:0000256" key="2">
    <source>
        <dbReference type="RuleBase" id="RU000487"/>
    </source>
</evidence>
<dbReference type="OrthoDB" id="337660at2759"/>
<evidence type="ECO:0000256" key="1">
    <source>
        <dbReference type="ARBA" id="ARBA00049360"/>
    </source>
</evidence>
<dbReference type="SUPFAM" id="SSF53067">
    <property type="entry name" value="Actin-like ATPase domain"/>
    <property type="match status" value="2"/>
</dbReference>
<dbReference type="Gene3D" id="3.30.420.40">
    <property type="match status" value="2"/>
</dbReference>
<dbReference type="Gene3D" id="3.90.640.10">
    <property type="entry name" value="Actin, Chain A, domain 4"/>
    <property type="match status" value="1"/>
</dbReference>
<dbReference type="AlphaFoldDB" id="W4GXP3"/>
<dbReference type="VEuPathDB" id="FungiDB:H257_03408"/>
<dbReference type="Pfam" id="PF00022">
    <property type="entry name" value="Actin"/>
    <property type="match status" value="2"/>
</dbReference>
<reference evidence="3" key="1">
    <citation type="submission" date="2013-12" db="EMBL/GenBank/DDBJ databases">
        <title>The Genome Sequence of Aphanomyces astaci APO3.</title>
        <authorList>
            <consortium name="The Broad Institute Genomics Platform"/>
            <person name="Russ C."/>
            <person name="Tyler B."/>
            <person name="van West P."/>
            <person name="Dieguez-Uribeondo J."/>
            <person name="Young S.K."/>
            <person name="Zeng Q."/>
            <person name="Gargeya S."/>
            <person name="Fitzgerald M."/>
            <person name="Abouelleil A."/>
            <person name="Alvarado L."/>
            <person name="Chapman S.B."/>
            <person name="Gainer-Dewar J."/>
            <person name="Goldberg J."/>
            <person name="Griggs A."/>
            <person name="Gujja S."/>
            <person name="Hansen M."/>
            <person name="Howarth C."/>
            <person name="Imamovic A."/>
            <person name="Ireland A."/>
            <person name="Larimer J."/>
            <person name="McCowan C."/>
            <person name="Murphy C."/>
            <person name="Pearson M."/>
            <person name="Poon T.W."/>
            <person name="Priest M."/>
            <person name="Roberts A."/>
            <person name="Saif S."/>
            <person name="Shea T."/>
            <person name="Sykes S."/>
            <person name="Wortman J."/>
            <person name="Nusbaum C."/>
            <person name="Birren B."/>
        </authorList>
    </citation>
    <scope>NUCLEOTIDE SEQUENCE [LARGE SCALE GENOMIC DNA]</scope>
    <source>
        <strain evidence="3">APO3</strain>
    </source>
</reference>
<protein>
    <submittedName>
        <fullName evidence="3">Uncharacterized protein</fullName>
    </submittedName>
</protein>
<dbReference type="EMBL" id="KI913119">
    <property type="protein sequence ID" value="ETV84091.1"/>
    <property type="molecule type" value="Genomic_DNA"/>
</dbReference>
<name>W4GXP3_APHAT</name>
<dbReference type="RefSeq" id="XP_009825783.1">
    <property type="nucleotide sequence ID" value="XM_009827481.1"/>
</dbReference>
<dbReference type="PANTHER" id="PTHR11937">
    <property type="entry name" value="ACTIN"/>
    <property type="match status" value="1"/>
</dbReference>